<reference evidence="3" key="1">
    <citation type="submission" date="2022-11" db="UniProtKB">
        <authorList>
            <consortium name="WormBaseParasite"/>
        </authorList>
    </citation>
    <scope>IDENTIFICATION</scope>
</reference>
<sequence length="45" mass="5214">AYQLVYQQVVCVVQKLVRDVMAIVVVIMRFKMNIFVVLCHCIKTA</sequence>
<protein>
    <submittedName>
        <fullName evidence="3">Uncharacterized protein</fullName>
    </submittedName>
</protein>
<dbReference type="WBParaSite" id="ACRNAN_scaffold26170.g25487.t1">
    <property type="protein sequence ID" value="ACRNAN_scaffold26170.g25487.t1"/>
    <property type="gene ID" value="ACRNAN_scaffold26170.g25487"/>
</dbReference>
<dbReference type="AlphaFoldDB" id="A0A914DJ61"/>
<keyword evidence="2" id="KW-1185">Reference proteome</keyword>
<evidence type="ECO:0000313" key="2">
    <source>
        <dbReference type="Proteomes" id="UP000887540"/>
    </source>
</evidence>
<evidence type="ECO:0000313" key="3">
    <source>
        <dbReference type="WBParaSite" id="ACRNAN_scaffold26170.g25487.t1"/>
    </source>
</evidence>
<proteinExistence type="predicted"/>
<feature type="transmembrane region" description="Helical" evidence="1">
    <location>
        <begin position="20"/>
        <end position="42"/>
    </location>
</feature>
<keyword evidence="1" id="KW-0812">Transmembrane</keyword>
<keyword evidence="1" id="KW-0472">Membrane</keyword>
<dbReference type="Proteomes" id="UP000887540">
    <property type="component" value="Unplaced"/>
</dbReference>
<evidence type="ECO:0000256" key="1">
    <source>
        <dbReference type="SAM" id="Phobius"/>
    </source>
</evidence>
<accession>A0A914DJ61</accession>
<name>A0A914DJ61_9BILA</name>
<keyword evidence="1" id="KW-1133">Transmembrane helix</keyword>
<organism evidence="2 3">
    <name type="scientific">Acrobeloides nanus</name>
    <dbReference type="NCBI Taxonomy" id="290746"/>
    <lineage>
        <taxon>Eukaryota</taxon>
        <taxon>Metazoa</taxon>
        <taxon>Ecdysozoa</taxon>
        <taxon>Nematoda</taxon>
        <taxon>Chromadorea</taxon>
        <taxon>Rhabditida</taxon>
        <taxon>Tylenchina</taxon>
        <taxon>Cephalobomorpha</taxon>
        <taxon>Cephaloboidea</taxon>
        <taxon>Cephalobidae</taxon>
        <taxon>Acrobeloides</taxon>
    </lineage>
</organism>